<dbReference type="Proteomes" id="UP000664357">
    <property type="component" value="Unassembled WGS sequence"/>
</dbReference>
<accession>A0ABV0EW47</accession>
<dbReference type="SUPFAM" id="SSF53474">
    <property type="entry name" value="alpha/beta-Hydrolases"/>
    <property type="match status" value="1"/>
</dbReference>
<feature type="domain" description="BD-FAE-like" evidence="1">
    <location>
        <begin position="16"/>
        <end position="128"/>
    </location>
</feature>
<evidence type="ECO:0000313" key="3">
    <source>
        <dbReference type="Proteomes" id="UP000664357"/>
    </source>
</evidence>
<protein>
    <recommendedName>
        <fullName evidence="1">BD-FAE-like domain-containing protein</fullName>
    </recommendedName>
</protein>
<evidence type="ECO:0000313" key="2">
    <source>
        <dbReference type="EMBL" id="MEO1771798.1"/>
    </source>
</evidence>
<dbReference type="InterPro" id="IPR049492">
    <property type="entry name" value="BD-FAE-like_dom"/>
</dbReference>
<gene>
    <name evidence="2" type="ORF">JZO67_003779</name>
</gene>
<dbReference type="Pfam" id="PF20434">
    <property type="entry name" value="BD-FAE"/>
    <property type="match status" value="1"/>
</dbReference>
<keyword evidence="3" id="KW-1185">Reference proteome</keyword>
<comment type="caution">
    <text evidence="2">The sequence shown here is derived from an EMBL/GenBank/DDBJ whole genome shotgun (WGS) entry which is preliminary data.</text>
</comment>
<proteinExistence type="predicted"/>
<reference evidence="2 3" key="2">
    <citation type="submission" date="2024-02" db="EMBL/GenBank/DDBJ databases">
        <title>The Genome Sequence of Enterococcus sp. DIV0159.</title>
        <authorList>
            <person name="Earl A."/>
            <person name="Manson A."/>
            <person name="Gilmore M."/>
            <person name="Sanders J."/>
            <person name="Shea T."/>
            <person name="Howe W."/>
            <person name="Livny J."/>
            <person name="Cuomo C."/>
            <person name="Neafsey D."/>
            <person name="Birren B."/>
        </authorList>
    </citation>
    <scope>NUCLEOTIDE SEQUENCE [LARGE SCALE GENOMIC DNA]</scope>
    <source>
        <strain evidence="2 3">665A</strain>
    </source>
</reference>
<sequence length="265" mass="29526">MKLKTIELPAFCATVDLYLRNNVSRGKDLLPAVIICPGGGYQMISDRESEPIALAFLSHGYHALVVNYPVLAKNETITSDYLDNNTRLLADIFKEIEDKQDKWKIDPNAVFLLGCSAGGHMASLYAGQWEKVAKTQNPSHSKPLGNVLCYPVIGFDYGWPNASGLESELLKAYDAAAHINAETPDTFIWHTVNDGLISVLHSLKYCEGLTKQTIPFEGHFFENGRHGLSLATRASAESKKGEQINQPVAKWLPLCVEWMERRLNY</sequence>
<name>A0ABV0EW47_9ENTE</name>
<reference evidence="2 3" key="1">
    <citation type="submission" date="2021-03" db="EMBL/GenBank/DDBJ databases">
        <authorList>
            <person name="Gilmore M.S."/>
            <person name="Schwartzman J."/>
            <person name="Van Tyne D."/>
            <person name="Martin M."/>
            <person name="Earl A.M."/>
            <person name="Manson A.L."/>
            <person name="Straub T."/>
            <person name="Salamzade R."/>
            <person name="Saavedra J."/>
            <person name="Lebreton F."/>
            <person name="Prichula J."/>
            <person name="Schaufler K."/>
            <person name="Gaca A."/>
            <person name="Sgardioli B."/>
            <person name="Wagenaar J."/>
            <person name="Strong T."/>
        </authorList>
    </citation>
    <scope>NUCLEOTIDE SEQUENCE [LARGE SCALE GENOMIC DNA]</scope>
    <source>
        <strain evidence="2 3">665A</strain>
    </source>
</reference>
<dbReference type="EMBL" id="JAFREL020000003">
    <property type="protein sequence ID" value="MEO1771798.1"/>
    <property type="molecule type" value="Genomic_DNA"/>
</dbReference>
<dbReference type="Gene3D" id="3.40.50.1820">
    <property type="entry name" value="alpha/beta hydrolase"/>
    <property type="match status" value="1"/>
</dbReference>
<dbReference type="InterPro" id="IPR029058">
    <property type="entry name" value="AB_hydrolase_fold"/>
</dbReference>
<organism evidence="2 3">
    <name type="scientific">Candidatus Enterococcus ferrettii</name>
    <dbReference type="NCBI Taxonomy" id="2815324"/>
    <lineage>
        <taxon>Bacteria</taxon>
        <taxon>Bacillati</taxon>
        <taxon>Bacillota</taxon>
        <taxon>Bacilli</taxon>
        <taxon>Lactobacillales</taxon>
        <taxon>Enterococcaceae</taxon>
        <taxon>Enterococcus</taxon>
    </lineage>
</organism>
<evidence type="ECO:0000259" key="1">
    <source>
        <dbReference type="Pfam" id="PF20434"/>
    </source>
</evidence>
<dbReference type="RefSeq" id="WP_207704899.1">
    <property type="nucleotide sequence ID" value="NZ_JAFREL020000003.1"/>
</dbReference>